<accession>A0A9J6EUZ0</accession>
<evidence type="ECO:0000313" key="1">
    <source>
        <dbReference type="EMBL" id="KAH8038044.1"/>
    </source>
</evidence>
<protein>
    <submittedName>
        <fullName evidence="1">Uncharacterized protein</fullName>
    </submittedName>
</protein>
<reference evidence="1" key="2">
    <citation type="submission" date="2021-09" db="EMBL/GenBank/DDBJ databases">
        <authorList>
            <person name="Jia N."/>
            <person name="Wang J."/>
            <person name="Shi W."/>
            <person name="Du L."/>
            <person name="Sun Y."/>
            <person name="Zhan W."/>
            <person name="Jiang J."/>
            <person name="Wang Q."/>
            <person name="Zhang B."/>
            <person name="Ji P."/>
            <person name="Sakyi L.B."/>
            <person name="Cui X."/>
            <person name="Yuan T."/>
            <person name="Jiang B."/>
            <person name="Yang W."/>
            <person name="Lam T.T.-Y."/>
            <person name="Chang Q."/>
            <person name="Ding S."/>
            <person name="Wang X."/>
            <person name="Zhu J."/>
            <person name="Ruan X."/>
            <person name="Zhao L."/>
            <person name="Wei J."/>
            <person name="Que T."/>
            <person name="Du C."/>
            <person name="Cheng J."/>
            <person name="Dai P."/>
            <person name="Han X."/>
            <person name="Huang E."/>
            <person name="Gao Y."/>
            <person name="Liu J."/>
            <person name="Shao H."/>
            <person name="Ye R."/>
            <person name="Li L."/>
            <person name="Wei W."/>
            <person name="Wang X."/>
            <person name="Wang C."/>
            <person name="Huo Q."/>
            <person name="Li W."/>
            <person name="Guo W."/>
            <person name="Chen H."/>
            <person name="Chen S."/>
            <person name="Zhou L."/>
            <person name="Zhou L."/>
            <person name="Ni X."/>
            <person name="Tian J."/>
            <person name="Zhou Y."/>
            <person name="Sheng Y."/>
            <person name="Liu T."/>
            <person name="Pan Y."/>
            <person name="Xia L."/>
            <person name="Li J."/>
            <person name="Zhao F."/>
            <person name="Cao W."/>
        </authorList>
    </citation>
    <scope>NUCLEOTIDE SEQUENCE</scope>
    <source>
        <strain evidence="1">Rmic-2018</strain>
        <tissue evidence="1">Larvae</tissue>
    </source>
</reference>
<evidence type="ECO:0000313" key="2">
    <source>
        <dbReference type="Proteomes" id="UP000821866"/>
    </source>
</evidence>
<gene>
    <name evidence="1" type="ORF">HPB51_020694</name>
</gene>
<reference evidence="1" key="1">
    <citation type="journal article" date="2020" name="Cell">
        <title>Large-Scale Comparative Analyses of Tick Genomes Elucidate Their Genetic Diversity and Vector Capacities.</title>
        <authorList>
            <consortium name="Tick Genome and Microbiome Consortium (TIGMIC)"/>
            <person name="Jia N."/>
            <person name="Wang J."/>
            <person name="Shi W."/>
            <person name="Du L."/>
            <person name="Sun Y."/>
            <person name="Zhan W."/>
            <person name="Jiang J.F."/>
            <person name="Wang Q."/>
            <person name="Zhang B."/>
            <person name="Ji P."/>
            <person name="Bell-Sakyi L."/>
            <person name="Cui X.M."/>
            <person name="Yuan T.T."/>
            <person name="Jiang B.G."/>
            <person name="Yang W.F."/>
            <person name="Lam T.T."/>
            <person name="Chang Q.C."/>
            <person name="Ding S.J."/>
            <person name="Wang X.J."/>
            <person name="Zhu J.G."/>
            <person name="Ruan X.D."/>
            <person name="Zhao L."/>
            <person name="Wei J.T."/>
            <person name="Ye R.Z."/>
            <person name="Que T.C."/>
            <person name="Du C.H."/>
            <person name="Zhou Y.H."/>
            <person name="Cheng J.X."/>
            <person name="Dai P.F."/>
            <person name="Guo W.B."/>
            <person name="Han X.H."/>
            <person name="Huang E.J."/>
            <person name="Li L.F."/>
            <person name="Wei W."/>
            <person name="Gao Y.C."/>
            <person name="Liu J.Z."/>
            <person name="Shao H.Z."/>
            <person name="Wang X."/>
            <person name="Wang C.C."/>
            <person name="Yang T.C."/>
            <person name="Huo Q.B."/>
            <person name="Li W."/>
            <person name="Chen H.Y."/>
            <person name="Chen S.E."/>
            <person name="Zhou L.G."/>
            <person name="Ni X.B."/>
            <person name="Tian J.H."/>
            <person name="Sheng Y."/>
            <person name="Liu T."/>
            <person name="Pan Y.S."/>
            <person name="Xia L.Y."/>
            <person name="Li J."/>
            <person name="Zhao F."/>
            <person name="Cao W.C."/>
        </authorList>
    </citation>
    <scope>NUCLEOTIDE SEQUENCE</scope>
    <source>
        <strain evidence="1">Rmic-2018</strain>
    </source>
</reference>
<dbReference type="AlphaFoldDB" id="A0A9J6EUZ0"/>
<keyword evidence="2" id="KW-1185">Reference proteome</keyword>
<proteinExistence type="predicted"/>
<organism evidence="1 2">
    <name type="scientific">Rhipicephalus microplus</name>
    <name type="common">Cattle tick</name>
    <name type="synonym">Boophilus microplus</name>
    <dbReference type="NCBI Taxonomy" id="6941"/>
    <lineage>
        <taxon>Eukaryota</taxon>
        <taxon>Metazoa</taxon>
        <taxon>Ecdysozoa</taxon>
        <taxon>Arthropoda</taxon>
        <taxon>Chelicerata</taxon>
        <taxon>Arachnida</taxon>
        <taxon>Acari</taxon>
        <taxon>Parasitiformes</taxon>
        <taxon>Ixodida</taxon>
        <taxon>Ixodoidea</taxon>
        <taxon>Ixodidae</taxon>
        <taxon>Rhipicephalinae</taxon>
        <taxon>Rhipicephalus</taxon>
        <taxon>Boophilus</taxon>
    </lineage>
</organism>
<name>A0A9J6EUZ0_RHIMP</name>
<comment type="caution">
    <text evidence="1">The sequence shown here is derived from an EMBL/GenBank/DDBJ whole genome shotgun (WGS) entry which is preliminary data.</text>
</comment>
<sequence>MATLQAKGIGAGRGGAPAGLVCSSDVDVGRTHGPGISVIPPAVPGAARSYAATLAGSGPGTVAQARGPGVGESGAPAPCRDHEHLAFLTPSAQTTTPARDVLQLLKTNIDPASKGTTDIVLRHTRYGPAVFANTNDSIQNLVQAIQENVITRASISVRVPNKRNPHIGFSGVDPHIYQDSFFNILRAECRSGDRQEAAQSSSGVPREVRN</sequence>
<dbReference type="Proteomes" id="UP000821866">
    <property type="component" value="Chromosome 10"/>
</dbReference>
<dbReference type="EMBL" id="JABSTU010000002">
    <property type="protein sequence ID" value="KAH8038044.1"/>
    <property type="molecule type" value="Genomic_DNA"/>
</dbReference>